<keyword evidence="5" id="KW-0378">Hydrolase</keyword>
<feature type="domain" description="RNase NYN" evidence="12">
    <location>
        <begin position="589"/>
        <end position="741"/>
    </location>
</feature>
<evidence type="ECO:0000259" key="15">
    <source>
        <dbReference type="Pfam" id="PF23053"/>
    </source>
</evidence>
<feature type="compositionally biased region" description="Pro residues" evidence="11">
    <location>
        <begin position="789"/>
        <end position="808"/>
    </location>
</feature>
<dbReference type="GO" id="GO:0045087">
    <property type="term" value="P:innate immune response"/>
    <property type="evidence" value="ECO:0007669"/>
    <property type="project" value="UniProtKB-KW"/>
</dbReference>
<feature type="region of interest" description="Disordered" evidence="11">
    <location>
        <begin position="403"/>
        <end position="447"/>
    </location>
</feature>
<dbReference type="GO" id="GO:0032435">
    <property type="term" value="P:negative regulation of proteasomal ubiquitin-dependent protein catabolic process"/>
    <property type="evidence" value="ECO:0007669"/>
    <property type="project" value="TreeGrafter"/>
</dbReference>
<dbReference type="Pfam" id="PF11977">
    <property type="entry name" value="RNase_Zc3h12a"/>
    <property type="match status" value="1"/>
</dbReference>
<comment type="similarity">
    <text evidence="9">Belongs to the N4BP1 family.</text>
</comment>
<dbReference type="InterPro" id="IPR056629">
    <property type="entry name" value="KH_N4BP1_1st"/>
</dbReference>
<dbReference type="KEGG" id="pki:111851943"/>
<sequence>MSTTRPLLGMITEVTCSESPGGRLSSAGHQPRDPLTEDEFAVPEDKQEELKCVRSRVEQVFRVTFTIIGLLDPTLAHGSKASRQIWLQLKGKQDDVSRAKEYVKGLCDPELQQVEQYPPDMHCIFVGAQGLFLDRLLRDTSAEVAVLELGRLRLLGRQEAVVMAQSRVQQFVCLFREKRGVPGDREPAVKRAFRAFVEERADKYTMELLLLPSALKEELLGLAQSPTPTARTPAPGVEARQPLPILPEQDRSQTSTPVTDLSHRILDATFEDKAVGLTSEAVLNPRTSHKRRSSESESRDSKRQYSLERKDEELETDWCCIIGDSRSRTPAPVASPAADKDVVVLDPSEPSDDVDGVSPETNFKCLVNFFKTMGYPQEVVERVVRETDQREDTFLLLERIVEESHRSQSGDPRASGHHSSSASSSSFCRSRDKERSQSRPFYELKSKENIQPANNCVGLRAPFTGSSVQQRATLRRSSSAQGEIIIIDSEGDDKPKPVGQQVVAKGDYLSRGNGHPMGTVRVETLTPLQSASERPSCSYQPPCRVLPSPTTRTELPPKAVPLTGVSRFQQSLRTPYRLTLQNESGRQGLRHVVIDGSNVAMAHGLHRFFSCRGIALAVETFWKMGHREITVFVPQWRQKKDPNITEQHFLSQLEDLRLLSFTPSREVGGQRISSHDDRFLLHLAEKTGGVIVTNDNMRDFVDTSEAWRKIVQERLLQFTFVEDHFMLPDDPLGKHGPRLEDFLRKDFSYTPVTVSAWPDLRATPPVYTKCSSRPSFSAQMRPASQWPHTGPPGWCPPRPSPSPPPPRSPAETTELKRKLYDIFPDQKQRIDRILVDNPYMRDLNALSGLLLG</sequence>
<dbReference type="PANTHER" id="PTHR12876:SF26">
    <property type="entry name" value="NEDD4-BINDING PROTEIN 1"/>
    <property type="match status" value="1"/>
</dbReference>
<dbReference type="STRING" id="1676925.ENSPKIP00000016689"/>
<dbReference type="Pfam" id="PF23053">
    <property type="entry name" value="UBA_N4BP1"/>
    <property type="match status" value="1"/>
</dbReference>
<evidence type="ECO:0000256" key="10">
    <source>
        <dbReference type="ARBA" id="ARBA00039336"/>
    </source>
</evidence>
<evidence type="ECO:0000259" key="13">
    <source>
        <dbReference type="Pfam" id="PF23050"/>
    </source>
</evidence>
<keyword evidence="8" id="KW-0539">Nucleus</keyword>
<feature type="region of interest" description="Disordered" evidence="11">
    <location>
        <begin position="225"/>
        <end position="259"/>
    </location>
</feature>
<evidence type="ECO:0000256" key="11">
    <source>
        <dbReference type="SAM" id="MobiDB-lite"/>
    </source>
</evidence>
<feature type="region of interest" description="Disordered" evidence="11">
    <location>
        <begin position="281"/>
        <end position="308"/>
    </location>
</feature>
<feature type="region of interest" description="Disordered" evidence="11">
    <location>
        <begin position="16"/>
        <end position="36"/>
    </location>
</feature>
<dbReference type="GeneTree" id="ENSGT00940000158682"/>
<dbReference type="InterPro" id="IPR056630">
    <property type="entry name" value="KH_N4BP1_2nd"/>
</dbReference>
<dbReference type="InterPro" id="IPR056631">
    <property type="entry name" value="UBA_N4BP1"/>
</dbReference>
<evidence type="ECO:0000259" key="12">
    <source>
        <dbReference type="Pfam" id="PF11977"/>
    </source>
</evidence>
<feature type="region of interest" description="Disordered" evidence="11">
    <location>
        <begin position="772"/>
        <end position="812"/>
    </location>
</feature>
<dbReference type="Ensembl" id="ENSPKIT00000041185.1">
    <property type="protein sequence ID" value="ENSPKIP00000016689.1"/>
    <property type="gene ID" value="ENSPKIG00000002908.1"/>
</dbReference>
<evidence type="ECO:0000256" key="1">
    <source>
        <dbReference type="ARBA" id="ARBA00004322"/>
    </source>
</evidence>
<dbReference type="AlphaFoldDB" id="A0A3B3RE80"/>
<evidence type="ECO:0000256" key="9">
    <source>
        <dbReference type="ARBA" id="ARBA00038274"/>
    </source>
</evidence>
<dbReference type="Pfam" id="PF23054">
    <property type="entry name" value="UBA_N4BP1_C"/>
    <property type="match status" value="1"/>
</dbReference>
<dbReference type="CTD" id="9683"/>
<organism evidence="17 18">
    <name type="scientific">Paramormyrops kingsleyae</name>
    <dbReference type="NCBI Taxonomy" id="1676925"/>
    <lineage>
        <taxon>Eukaryota</taxon>
        <taxon>Metazoa</taxon>
        <taxon>Chordata</taxon>
        <taxon>Craniata</taxon>
        <taxon>Vertebrata</taxon>
        <taxon>Euteleostomi</taxon>
        <taxon>Actinopterygii</taxon>
        <taxon>Neopterygii</taxon>
        <taxon>Teleostei</taxon>
        <taxon>Osteoglossocephala</taxon>
        <taxon>Osteoglossomorpha</taxon>
        <taxon>Osteoglossiformes</taxon>
        <taxon>Mormyridae</taxon>
        <taxon>Paramormyrops</taxon>
    </lineage>
</organism>
<reference evidence="17" key="2">
    <citation type="submission" date="2025-09" db="UniProtKB">
        <authorList>
            <consortium name="Ensembl"/>
        </authorList>
    </citation>
    <scope>IDENTIFICATION</scope>
</reference>
<dbReference type="Proteomes" id="UP000261540">
    <property type="component" value="Unplaced"/>
</dbReference>
<dbReference type="CDD" id="cd09032">
    <property type="entry name" value="KH-I_N4BP1_like_rpt1"/>
    <property type="match status" value="1"/>
</dbReference>
<reference evidence="17" key="1">
    <citation type="submission" date="2025-08" db="UniProtKB">
        <authorList>
            <consortium name="Ensembl"/>
        </authorList>
    </citation>
    <scope>IDENTIFICATION</scope>
</reference>
<dbReference type="Pfam" id="PF23052">
    <property type="entry name" value="KH_N4BP1_2nd"/>
    <property type="match status" value="1"/>
</dbReference>
<dbReference type="GO" id="GO:0031397">
    <property type="term" value="P:negative regulation of protein ubiquitination"/>
    <property type="evidence" value="ECO:0007669"/>
    <property type="project" value="TreeGrafter"/>
</dbReference>
<protein>
    <recommendedName>
        <fullName evidence="10">NEDD4-binding protein 1</fullName>
    </recommendedName>
</protein>
<keyword evidence="3" id="KW-0399">Innate immunity</keyword>
<feature type="domain" description="N4BP1 UBA-like" evidence="15">
    <location>
        <begin position="362"/>
        <end position="403"/>
    </location>
</feature>
<dbReference type="InterPro" id="IPR051101">
    <property type="entry name" value="ZC3H12/N4BP1_RNase_Reg"/>
</dbReference>
<dbReference type="GO" id="GO:0003723">
    <property type="term" value="F:RNA binding"/>
    <property type="evidence" value="ECO:0007669"/>
    <property type="project" value="UniProtKB-KW"/>
</dbReference>
<proteinExistence type="inferred from homology"/>
<evidence type="ECO:0000256" key="8">
    <source>
        <dbReference type="ARBA" id="ARBA00023242"/>
    </source>
</evidence>
<accession>A0A3B3RE80</accession>
<feature type="compositionally biased region" description="Low complexity" evidence="11">
    <location>
        <begin position="417"/>
        <end position="426"/>
    </location>
</feature>
<keyword evidence="6" id="KW-0391">Immunity</keyword>
<feature type="compositionally biased region" description="Basic and acidic residues" evidence="11">
    <location>
        <begin position="293"/>
        <end position="308"/>
    </location>
</feature>
<dbReference type="GO" id="GO:0016605">
    <property type="term" value="C:PML body"/>
    <property type="evidence" value="ECO:0007669"/>
    <property type="project" value="UniProtKB-SubCell"/>
</dbReference>
<evidence type="ECO:0000256" key="2">
    <source>
        <dbReference type="ARBA" id="ARBA00004604"/>
    </source>
</evidence>
<dbReference type="GO" id="GO:0005730">
    <property type="term" value="C:nucleolus"/>
    <property type="evidence" value="ECO:0007669"/>
    <property type="project" value="UniProtKB-SubCell"/>
</dbReference>
<feature type="compositionally biased region" description="Basic and acidic residues" evidence="11">
    <location>
        <begin position="429"/>
        <end position="447"/>
    </location>
</feature>
<evidence type="ECO:0000256" key="4">
    <source>
        <dbReference type="ARBA" id="ARBA00022722"/>
    </source>
</evidence>
<feature type="region of interest" description="Disordered" evidence="11">
    <location>
        <begin position="328"/>
        <end position="357"/>
    </location>
</feature>
<dbReference type="Pfam" id="PF23050">
    <property type="entry name" value="KH_N4BP1_1st"/>
    <property type="match status" value="1"/>
</dbReference>
<dbReference type="FunFam" id="3.40.50.11980:FF:000001">
    <property type="entry name" value="ZC3H12A isoform 1"/>
    <property type="match status" value="1"/>
</dbReference>
<dbReference type="InterPro" id="IPR021869">
    <property type="entry name" value="RNase_Zc3h12_NYN"/>
</dbReference>
<feature type="domain" description="N4BP1 C-terminal UBA" evidence="16">
    <location>
        <begin position="806"/>
        <end position="851"/>
    </location>
</feature>
<keyword evidence="4" id="KW-0540">Nuclease</keyword>
<dbReference type="Gene3D" id="3.40.50.11980">
    <property type="match status" value="1"/>
</dbReference>
<dbReference type="GO" id="GO:0016787">
    <property type="term" value="F:hydrolase activity"/>
    <property type="evidence" value="ECO:0007669"/>
    <property type="project" value="UniProtKB-KW"/>
</dbReference>
<evidence type="ECO:0000259" key="16">
    <source>
        <dbReference type="Pfam" id="PF23054"/>
    </source>
</evidence>
<feature type="domain" description="N4BP1 second type I KH-domain" evidence="14">
    <location>
        <begin position="109"/>
        <end position="224"/>
    </location>
</feature>
<evidence type="ECO:0000256" key="3">
    <source>
        <dbReference type="ARBA" id="ARBA00022588"/>
    </source>
</evidence>
<evidence type="ECO:0000313" key="18">
    <source>
        <dbReference type="Proteomes" id="UP000261540"/>
    </source>
</evidence>
<feature type="domain" description="N4BP1 first type I KH-domain" evidence="13">
    <location>
        <begin position="38"/>
        <end position="108"/>
    </location>
</feature>
<evidence type="ECO:0000259" key="14">
    <source>
        <dbReference type="Pfam" id="PF23052"/>
    </source>
</evidence>
<keyword evidence="7" id="KW-0694">RNA-binding</keyword>
<comment type="subcellular location">
    <subcellularLocation>
        <location evidence="1">Nucleus</location>
        <location evidence="1">PML body</location>
    </subcellularLocation>
    <subcellularLocation>
        <location evidence="2">Nucleus</location>
        <location evidence="2">Nucleolus</location>
    </subcellularLocation>
</comment>
<dbReference type="OrthoDB" id="392925at2759"/>
<keyword evidence="18" id="KW-1185">Reference proteome</keyword>
<dbReference type="CDD" id="cd18728">
    <property type="entry name" value="PIN_N4BP1-like"/>
    <property type="match status" value="1"/>
</dbReference>
<evidence type="ECO:0000256" key="5">
    <source>
        <dbReference type="ARBA" id="ARBA00022801"/>
    </source>
</evidence>
<evidence type="ECO:0000313" key="17">
    <source>
        <dbReference type="Ensembl" id="ENSPKIP00000016689.1"/>
    </source>
</evidence>
<name>A0A3B3RE80_9TELE</name>
<dbReference type="InterPro" id="IPR056578">
    <property type="entry name" value="UBA_N4BP1_C"/>
</dbReference>
<dbReference type="GO" id="GO:0004518">
    <property type="term" value="F:nuclease activity"/>
    <property type="evidence" value="ECO:0007669"/>
    <property type="project" value="UniProtKB-KW"/>
</dbReference>
<dbReference type="PANTHER" id="PTHR12876">
    <property type="entry name" value="N4BP1-RELATED"/>
    <property type="match status" value="1"/>
</dbReference>
<evidence type="ECO:0000256" key="6">
    <source>
        <dbReference type="ARBA" id="ARBA00022859"/>
    </source>
</evidence>
<evidence type="ECO:0000256" key="7">
    <source>
        <dbReference type="ARBA" id="ARBA00022884"/>
    </source>
</evidence>